<evidence type="ECO:0000313" key="3">
    <source>
        <dbReference type="Proteomes" id="UP000529710"/>
    </source>
</evidence>
<proteinExistence type="predicted"/>
<protein>
    <recommendedName>
        <fullName evidence="4">DUF4125 family protein</fullName>
    </recommendedName>
</protein>
<dbReference type="InterPro" id="IPR025191">
    <property type="entry name" value="DUF4125"/>
</dbReference>
<dbReference type="AlphaFoldDB" id="A0A7Y0HUY9"/>
<dbReference type="EMBL" id="JAAIIF010000013">
    <property type="protein sequence ID" value="NMM96691.1"/>
    <property type="molecule type" value="Genomic_DNA"/>
</dbReference>
<keyword evidence="3" id="KW-1185">Reference proteome</keyword>
<reference evidence="2 3" key="1">
    <citation type="submission" date="2020-02" db="EMBL/GenBank/DDBJ databases">
        <title>Characterization of phylogenetic diversity of novel bifidobacterial species isolated in Czech ZOOs.</title>
        <authorList>
            <person name="Lugli G.A."/>
            <person name="Vera N.B."/>
            <person name="Ventura M."/>
        </authorList>
    </citation>
    <scope>NUCLEOTIDE SEQUENCE [LARGE SCALE GENOMIC DNA]</scope>
    <source>
        <strain evidence="2 3">DSM 109960</strain>
    </source>
</reference>
<accession>A0A7Y0HUY9</accession>
<sequence length="232" mass="26472">METSDDMRPATANSTENPERTARNPRHDADRGEELMESIVRLEWNEFQHTNNAGGRAACQGNWPVFHQMRLSQFMTWPDDLLASYRDDLERADAAGRNLVTEKYGRMMFSTHPGEYAENIEPYIPALSADRVAVQERIIATQVRWASEFRERYPKLGRAMRVLTTAEDTADATSFETYLRGELGTYSERTLGLYRDFVKRLDGNHRNLTEETILNTVQIGGFSGLDEAEAAQ</sequence>
<evidence type="ECO:0008006" key="4">
    <source>
        <dbReference type="Google" id="ProtNLM"/>
    </source>
</evidence>
<feature type="region of interest" description="Disordered" evidence="1">
    <location>
        <begin position="1"/>
        <end position="31"/>
    </location>
</feature>
<gene>
    <name evidence="2" type="ORF">G1C98_1427</name>
</gene>
<name>A0A7Y0HUY9_9BIFI</name>
<dbReference type="Proteomes" id="UP000529710">
    <property type="component" value="Unassembled WGS sequence"/>
</dbReference>
<comment type="caution">
    <text evidence="2">The sequence shown here is derived from an EMBL/GenBank/DDBJ whole genome shotgun (WGS) entry which is preliminary data.</text>
</comment>
<feature type="compositionally biased region" description="Basic and acidic residues" evidence="1">
    <location>
        <begin position="17"/>
        <end position="31"/>
    </location>
</feature>
<dbReference type="Pfam" id="PF13526">
    <property type="entry name" value="DUF4125"/>
    <property type="match status" value="1"/>
</dbReference>
<evidence type="ECO:0000313" key="2">
    <source>
        <dbReference type="EMBL" id="NMM96691.1"/>
    </source>
</evidence>
<evidence type="ECO:0000256" key="1">
    <source>
        <dbReference type="SAM" id="MobiDB-lite"/>
    </source>
</evidence>
<organism evidence="2 3">
    <name type="scientific">Bifidobacterium erythrocebi</name>
    <dbReference type="NCBI Taxonomy" id="2675325"/>
    <lineage>
        <taxon>Bacteria</taxon>
        <taxon>Bacillati</taxon>
        <taxon>Actinomycetota</taxon>
        <taxon>Actinomycetes</taxon>
        <taxon>Bifidobacteriales</taxon>
        <taxon>Bifidobacteriaceae</taxon>
        <taxon>Bifidobacterium</taxon>
    </lineage>
</organism>